<evidence type="ECO:0000256" key="9">
    <source>
        <dbReference type="SAM" id="Phobius"/>
    </source>
</evidence>
<dbReference type="RefSeq" id="WP_182339934.1">
    <property type="nucleotide sequence ID" value="NZ_JACGXS010000007.1"/>
</dbReference>
<evidence type="ECO:0000256" key="2">
    <source>
        <dbReference type="ARBA" id="ARBA00008358"/>
    </source>
</evidence>
<gene>
    <name evidence="10" type="ORF">H4O11_13400</name>
</gene>
<dbReference type="PANTHER" id="PTHR38779">
    <property type="entry name" value="TYPE II SECRETION SYSTEM PROTEIN I-RELATED"/>
    <property type="match status" value="1"/>
</dbReference>
<keyword evidence="8 9" id="KW-0472">Membrane</keyword>
<proteinExistence type="inferred from homology"/>
<evidence type="ECO:0000256" key="5">
    <source>
        <dbReference type="ARBA" id="ARBA00022519"/>
    </source>
</evidence>
<dbReference type="PROSITE" id="PS00409">
    <property type="entry name" value="PROKAR_NTER_METHYL"/>
    <property type="match status" value="1"/>
</dbReference>
<name>A0A7W3FNF3_9GAMM</name>
<dbReference type="InterPro" id="IPR012902">
    <property type="entry name" value="N_methyl_site"/>
</dbReference>
<evidence type="ECO:0000256" key="3">
    <source>
        <dbReference type="ARBA" id="ARBA00022475"/>
    </source>
</evidence>
<dbReference type="GO" id="GO:0015628">
    <property type="term" value="P:protein secretion by the type II secretion system"/>
    <property type="evidence" value="ECO:0007669"/>
    <property type="project" value="InterPro"/>
</dbReference>
<evidence type="ECO:0000313" key="11">
    <source>
        <dbReference type="Proteomes" id="UP000547058"/>
    </source>
</evidence>
<evidence type="ECO:0000256" key="6">
    <source>
        <dbReference type="ARBA" id="ARBA00022692"/>
    </source>
</evidence>
<evidence type="ECO:0000256" key="8">
    <source>
        <dbReference type="ARBA" id="ARBA00023136"/>
    </source>
</evidence>
<protein>
    <submittedName>
        <fullName evidence="10">Prepilin-type N-terminal cleavage/methylation domain-containing protein</fullName>
    </submittedName>
</protein>
<feature type="transmembrane region" description="Helical" evidence="9">
    <location>
        <begin position="21"/>
        <end position="42"/>
    </location>
</feature>
<keyword evidence="11" id="KW-1185">Reference proteome</keyword>
<dbReference type="Proteomes" id="UP000547058">
    <property type="component" value="Unassembled WGS sequence"/>
</dbReference>
<dbReference type="AlphaFoldDB" id="A0A7W3FNF3"/>
<keyword evidence="3" id="KW-1003">Cell membrane</keyword>
<comment type="subcellular location">
    <subcellularLocation>
        <location evidence="1">Cell inner membrane</location>
        <topology evidence="1">Single-pass membrane protein</topology>
    </subcellularLocation>
</comment>
<evidence type="ECO:0000256" key="4">
    <source>
        <dbReference type="ARBA" id="ARBA00022481"/>
    </source>
</evidence>
<reference evidence="10 11" key="1">
    <citation type="submission" date="2020-08" db="EMBL/GenBank/DDBJ databases">
        <title>Stenotrophomonas tumulicola JCM 30961.</title>
        <authorList>
            <person name="Deng Y."/>
        </authorList>
    </citation>
    <scope>NUCLEOTIDE SEQUENCE [LARGE SCALE GENOMIC DNA]</scope>
    <source>
        <strain evidence="10 11">JCM 30961</strain>
    </source>
</reference>
<comment type="similarity">
    <text evidence="2">Belongs to the GSP I family.</text>
</comment>
<dbReference type="PANTHER" id="PTHR38779:SF2">
    <property type="entry name" value="TYPE II SECRETION SYSTEM PROTEIN I-RELATED"/>
    <property type="match status" value="1"/>
</dbReference>
<evidence type="ECO:0000256" key="7">
    <source>
        <dbReference type="ARBA" id="ARBA00022989"/>
    </source>
</evidence>
<organism evidence="10 11">
    <name type="scientific">Stenotrophomonas tumulicola</name>
    <dbReference type="NCBI Taxonomy" id="1685415"/>
    <lineage>
        <taxon>Bacteria</taxon>
        <taxon>Pseudomonadati</taxon>
        <taxon>Pseudomonadota</taxon>
        <taxon>Gammaproteobacteria</taxon>
        <taxon>Lysobacterales</taxon>
        <taxon>Lysobacteraceae</taxon>
        <taxon>Stenotrophomonas</taxon>
    </lineage>
</organism>
<accession>A0A7W3FNF3</accession>
<evidence type="ECO:0000313" key="10">
    <source>
        <dbReference type="EMBL" id="MBA8682794.1"/>
    </source>
</evidence>
<dbReference type="InterPro" id="IPR010052">
    <property type="entry name" value="T2SS_protein-GspI"/>
</dbReference>
<keyword evidence="6 9" id="KW-0812">Transmembrane</keyword>
<comment type="caution">
    <text evidence="10">The sequence shown here is derived from an EMBL/GenBank/DDBJ whole genome shotgun (WGS) entry which is preliminary data.</text>
</comment>
<dbReference type="EMBL" id="JACGXS010000007">
    <property type="protein sequence ID" value="MBA8682794.1"/>
    <property type="molecule type" value="Genomic_DNA"/>
</dbReference>
<dbReference type="Pfam" id="PF07963">
    <property type="entry name" value="N_methyl"/>
    <property type="match status" value="1"/>
</dbReference>
<dbReference type="NCBIfam" id="NF047828">
    <property type="entry name" value="T3SSXpsI"/>
    <property type="match status" value="1"/>
</dbReference>
<keyword evidence="7 9" id="KW-1133">Transmembrane helix</keyword>
<dbReference type="NCBIfam" id="TIGR02532">
    <property type="entry name" value="IV_pilin_GFxxxE"/>
    <property type="match status" value="1"/>
</dbReference>
<sequence>MTHAVARPRARSGPPRRHAHGFTLLEVLVAFALLALSLTLLLGTLSGAARQVGQADLRSRAVLHAQSLLAGAGVQAPLQEGRQLGQWENNRYQWSLQVRPYVEPRAGNAASDIAAGPRLVELELQVRWAQQRGGQLTWRTLRLLPPVLESAP</sequence>
<keyword evidence="5" id="KW-0997">Cell inner membrane</keyword>
<dbReference type="GO" id="GO:0015627">
    <property type="term" value="C:type II protein secretion system complex"/>
    <property type="evidence" value="ECO:0007669"/>
    <property type="project" value="InterPro"/>
</dbReference>
<dbReference type="GO" id="GO:0005886">
    <property type="term" value="C:plasma membrane"/>
    <property type="evidence" value="ECO:0007669"/>
    <property type="project" value="UniProtKB-SubCell"/>
</dbReference>
<keyword evidence="4" id="KW-0488">Methylation</keyword>
<evidence type="ECO:0000256" key="1">
    <source>
        <dbReference type="ARBA" id="ARBA00004377"/>
    </source>
</evidence>